<evidence type="ECO:0000256" key="1">
    <source>
        <dbReference type="SAM" id="MobiDB-lite"/>
    </source>
</evidence>
<feature type="compositionally biased region" description="Polar residues" evidence="1">
    <location>
        <begin position="61"/>
        <end position="77"/>
    </location>
</feature>
<name>A0A6V8HBW0_TALPI</name>
<feature type="compositionally biased region" description="Polar residues" evidence="1">
    <location>
        <begin position="1"/>
        <end position="19"/>
    </location>
</feature>
<organism evidence="2 3">
    <name type="scientific">Talaromyces pinophilus</name>
    <name type="common">Penicillium pinophilum</name>
    <dbReference type="NCBI Taxonomy" id="128442"/>
    <lineage>
        <taxon>Eukaryota</taxon>
        <taxon>Fungi</taxon>
        <taxon>Dikarya</taxon>
        <taxon>Ascomycota</taxon>
        <taxon>Pezizomycotina</taxon>
        <taxon>Eurotiomycetes</taxon>
        <taxon>Eurotiomycetidae</taxon>
        <taxon>Eurotiales</taxon>
        <taxon>Trichocomaceae</taxon>
        <taxon>Talaromyces</taxon>
        <taxon>Talaromyces sect. Talaromyces</taxon>
    </lineage>
</organism>
<protein>
    <submittedName>
        <fullName evidence="2">Uncharacterized protein</fullName>
    </submittedName>
</protein>
<sequence length="105" mass="11330">MSNQWSMSDASRIQSSTARSGRDMSSRGFAARAQSAAARNDNARASGTTTTTPAPPPPTTLEGSGTRTPTTSTFSYQQSRLGPSIRLYMLYLQYAVGYHPWSFAS</sequence>
<keyword evidence="3" id="KW-1185">Reference proteome</keyword>
<dbReference type="Proteomes" id="UP000053095">
    <property type="component" value="Unassembled WGS sequence"/>
</dbReference>
<evidence type="ECO:0000313" key="3">
    <source>
        <dbReference type="Proteomes" id="UP000053095"/>
    </source>
</evidence>
<dbReference type="EMBL" id="DF933829">
    <property type="protein sequence ID" value="GAM38449.1"/>
    <property type="molecule type" value="Genomic_DNA"/>
</dbReference>
<accession>A0A6V8HBW0</accession>
<dbReference type="AlphaFoldDB" id="A0A6V8HBW0"/>
<feature type="compositionally biased region" description="Low complexity" evidence="1">
    <location>
        <begin position="26"/>
        <end position="52"/>
    </location>
</feature>
<comment type="caution">
    <text evidence="2">The sequence shown here is derived from an EMBL/GenBank/DDBJ whole genome shotgun (WGS) entry which is preliminary data.</text>
</comment>
<proteinExistence type="predicted"/>
<feature type="region of interest" description="Disordered" evidence="1">
    <location>
        <begin position="1"/>
        <end position="77"/>
    </location>
</feature>
<reference evidence="3" key="1">
    <citation type="journal article" date="2015" name="Genome Announc.">
        <title>Draft genome sequence of Talaromyces cellulolyticus strain Y-94, a source of lignocellulosic biomass-degrading enzymes.</title>
        <authorList>
            <person name="Fujii T."/>
            <person name="Koike H."/>
            <person name="Sawayama S."/>
            <person name="Yano S."/>
            <person name="Inoue H."/>
        </authorList>
    </citation>
    <scope>NUCLEOTIDE SEQUENCE [LARGE SCALE GENOMIC DNA]</scope>
    <source>
        <strain evidence="3">Y-94</strain>
    </source>
</reference>
<evidence type="ECO:0000313" key="2">
    <source>
        <dbReference type="EMBL" id="GAM38449.1"/>
    </source>
</evidence>
<gene>
    <name evidence="2" type="ORF">TCE0_033f09181</name>
</gene>